<feature type="transmembrane region" description="Helical" evidence="1">
    <location>
        <begin position="355"/>
        <end position="376"/>
    </location>
</feature>
<evidence type="ECO:0000313" key="4">
    <source>
        <dbReference type="Proteomes" id="UP000719412"/>
    </source>
</evidence>
<feature type="transmembrane region" description="Helical" evidence="1">
    <location>
        <begin position="563"/>
        <end position="584"/>
    </location>
</feature>
<feature type="transmembrane region" description="Helical" evidence="1">
    <location>
        <begin position="446"/>
        <end position="465"/>
    </location>
</feature>
<feature type="transmembrane region" description="Helical" evidence="1">
    <location>
        <begin position="419"/>
        <end position="439"/>
    </location>
</feature>
<reference evidence="3" key="2">
    <citation type="submission" date="2021-08" db="EMBL/GenBank/DDBJ databases">
        <authorList>
            <person name="Eriksson T."/>
        </authorList>
    </citation>
    <scope>NUCLEOTIDE SEQUENCE</scope>
    <source>
        <strain evidence="3">Stoneville</strain>
        <tissue evidence="3">Whole head</tissue>
    </source>
</reference>
<protein>
    <recommendedName>
        <fullName evidence="2">Nose resistant-to-fluoxetine protein N-terminal domain-containing protein</fullName>
    </recommendedName>
</protein>
<proteinExistence type="predicted"/>
<gene>
    <name evidence="3" type="ORF">GEV33_004652</name>
</gene>
<evidence type="ECO:0000256" key="1">
    <source>
        <dbReference type="SAM" id="Phobius"/>
    </source>
</evidence>
<feature type="transmembrane region" description="Helical" evidence="1">
    <location>
        <begin position="311"/>
        <end position="335"/>
    </location>
</feature>
<evidence type="ECO:0000259" key="2">
    <source>
        <dbReference type="SMART" id="SM00703"/>
    </source>
</evidence>
<dbReference type="InterPro" id="IPR052728">
    <property type="entry name" value="O2_lipid_transport_reg"/>
</dbReference>
<feature type="transmembrane region" description="Helical" evidence="1">
    <location>
        <begin position="496"/>
        <end position="514"/>
    </location>
</feature>
<dbReference type="Proteomes" id="UP000719412">
    <property type="component" value="Unassembled WGS sequence"/>
</dbReference>
<dbReference type="InterPro" id="IPR006621">
    <property type="entry name" value="Nose-resist-to-fluoxetine_N"/>
</dbReference>
<dbReference type="Pfam" id="PF01757">
    <property type="entry name" value="Acyl_transf_3"/>
    <property type="match status" value="1"/>
</dbReference>
<feature type="transmembrane region" description="Helical" evidence="1">
    <location>
        <begin position="526"/>
        <end position="551"/>
    </location>
</feature>
<organism evidence="3 4">
    <name type="scientific">Tenebrio molitor</name>
    <name type="common">Yellow mealworm beetle</name>
    <dbReference type="NCBI Taxonomy" id="7067"/>
    <lineage>
        <taxon>Eukaryota</taxon>
        <taxon>Metazoa</taxon>
        <taxon>Ecdysozoa</taxon>
        <taxon>Arthropoda</taxon>
        <taxon>Hexapoda</taxon>
        <taxon>Insecta</taxon>
        <taxon>Pterygota</taxon>
        <taxon>Neoptera</taxon>
        <taxon>Endopterygota</taxon>
        <taxon>Coleoptera</taxon>
        <taxon>Polyphaga</taxon>
        <taxon>Cucujiformia</taxon>
        <taxon>Tenebrionidae</taxon>
        <taxon>Tenebrio</taxon>
    </lineage>
</organism>
<feature type="transmembrane region" description="Helical" evidence="1">
    <location>
        <begin position="195"/>
        <end position="218"/>
    </location>
</feature>
<feature type="transmembrane region" description="Helical" evidence="1">
    <location>
        <begin position="271"/>
        <end position="291"/>
    </location>
</feature>
<name>A0A8J6LD87_TENMO</name>
<accession>A0A8J6LD87</accession>
<sequence length="675" mass="77628">MCSKQICLTLLYQNSTDVGYVTYDLQIIVEALEKLNYSKCGQDAMVVMEGIAKRERWALQMFDSSSKFPVGLLFGNFYQLGNFDECIGLRQPVSNLNEVPLRGKYCLADIELFNTKQYDGRVARSFETIKEKPRHVHNSTMYWSICVPSSCSVEEVKIVVREVFVLATEQKSLTVKLTGDRCHEDKPQPLTTTEIIYGCVIGIFCVFTILATVFHYYVLREKERMNRDAESARGSNSNLLKEAILCFSIIRTIGKFLTTKSSSLNLECISGIKLISMAFIISGHTFLFMIGGPVQNTNFYEKESRSWVNAIFVNSPLLVDTFLLISGFLMCYLLLIELDKRKGKINVLILYVGRYIRLTPSYMVVIFFYCTLMSRIGDGPLWDSKIKLEQERCQKSWWTNLLYVNNYVKTEHMCMFQSWYLAADYHLFIIAPLIIYPLWRWSKAGKAILGISTFTSVIIPMIITFKDKLDPTFMIFAPEVSDLNDNFYFKTAYTKTHMRAGSYFFGLFFGYLLHKLQTKGLKIPNYVLWFGWFLSATCGIISMYSVCIFYYPNREYNAFEAAVYASLHRVAWCISIGWIMIACITKNAPLVNRFLSWKPFIPLSRLTYCAYLTNGFVEIYSAGSIRQGIYMSKHQMGRQSLSHIVLTFSIAFVICILFESPIHGLEKILLKKGKL</sequence>
<keyword evidence="1" id="KW-1133">Transmembrane helix</keyword>
<dbReference type="PANTHER" id="PTHR11161">
    <property type="entry name" value="O-ACYLTRANSFERASE"/>
    <property type="match status" value="1"/>
</dbReference>
<keyword evidence="1" id="KW-0472">Membrane</keyword>
<keyword evidence="4" id="KW-1185">Reference proteome</keyword>
<dbReference type="GO" id="GO:0016747">
    <property type="term" value="F:acyltransferase activity, transferring groups other than amino-acyl groups"/>
    <property type="evidence" value="ECO:0007669"/>
    <property type="project" value="InterPro"/>
</dbReference>
<dbReference type="EMBL" id="JABDTM020018320">
    <property type="protein sequence ID" value="KAH0818139.1"/>
    <property type="molecule type" value="Genomic_DNA"/>
</dbReference>
<dbReference type="AlphaFoldDB" id="A0A8J6LD87"/>
<dbReference type="Pfam" id="PF20146">
    <property type="entry name" value="NRF"/>
    <property type="match status" value="1"/>
</dbReference>
<dbReference type="InterPro" id="IPR002656">
    <property type="entry name" value="Acyl_transf_3_dom"/>
</dbReference>
<keyword evidence="1" id="KW-0812">Transmembrane</keyword>
<dbReference type="SMART" id="SM00703">
    <property type="entry name" value="NRF"/>
    <property type="match status" value="1"/>
</dbReference>
<comment type="caution">
    <text evidence="3">The sequence shown here is derived from an EMBL/GenBank/DDBJ whole genome shotgun (WGS) entry which is preliminary data.</text>
</comment>
<evidence type="ECO:0000313" key="3">
    <source>
        <dbReference type="EMBL" id="KAH0818139.1"/>
    </source>
</evidence>
<reference evidence="3" key="1">
    <citation type="journal article" date="2020" name="J Insects Food Feed">
        <title>The yellow mealworm (Tenebrio molitor) genome: a resource for the emerging insects as food and feed industry.</title>
        <authorList>
            <person name="Eriksson T."/>
            <person name="Andere A."/>
            <person name="Kelstrup H."/>
            <person name="Emery V."/>
            <person name="Picard C."/>
        </authorList>
    </citation>
    <scope>NUCLEOTIDE SEQUENCE</scope>
    <source>
        <strain evidence="3">Stoneville</strain>
        <tissue evidence="3">Whole head</tissue>
    </source>
</reference>
<dbReference type="PANTHER" id="PTHR11161:SF71">
    <property type="entry name" value="NOSE RESISTANT-TO-FLUOXETINE PROTEIN N-TERMINAL DOMAIN-CONTAINING PROTEIN"/>
    <property type="match status" value="1"/>
</dbReference>
<feature type="transmembrane region" description="Helical" evidence="1">
    <location>
        <begin position="641"/>
        <end position="662"/>
    </location>
</feature>
<feature type="domain" description="Nose resistant-to-fluoxetine protein N-terminal" evidence="2">
    <location>
        <begin position="37"/>
        <end position="176"/>
    </location>
</feature>